<proteinExistence type="predicted"/>
<dbReference type="EMBL" id="BMMH01000002">
    <property type="protein sequence ID" value="GGL00257.1"/>
    <property type="molecule type" value="Genomic_DNA"/>
</dbReference>
<reference evidence="3" key="1">
    <citation type="journal article" date="2014" name="Int. J. Syst. Evol. Microbiol.">
        <title>Complete genome sequence of Corynebacterium casei LMG S-19264T (=DSM 44701T), isolated from a smear-ripened cheese.</title>
        <authorList>
            <consortium name="US DOE Joint Genome Institute (JGI-PGF)"/>
            <person name="Walter F."/>
            <person name="Albersmeier A."/>
            <person name="Kalinowski J."/>
            <person name="Ruckert C."/>
        </authorList>
    </citation>
    <scope>NUCLEOTIDE SEQUENCE</scope>
    <source>
        <strain evidence="3">CGMCC 4.3508</strain>
    </source>
</reference>
<keyword evidence="2" id="KW-0472">Membrane</keyword>
<dbReference type="RefSeq" id="WP_082681565.1">
    <property type="nucleotide sequence ID" value="NZ_BMMH01000002.1"/>
</dbReference>
<sequence>MTVTHTSAFSPRATKLPDGFDSETMTEVRNDLADNSVATPEGTDQEDLATIVDTAREQGIELSVVVIEGNPGHDSELRDLATEVAKTEHGTVLVLSQDWVGTYSDNISRVRLELAEDHVRAVRPADSVDVKTRTFVDRVQHEGLIDPTTVTIVILLGFVAAIAGLAWLKARNGVKVLLPEDDSREEERVAR</sequence>
<feature type="transmembrane region" description="Helical" evidence="2">
    <location>
        <begin position="150"/>
        <end position="168"/>
    </location>
</feature>
<evidence type="ECO:0000313" key="4">
    <source>
        <dbReference type="Proteomes" id="UP000638263"/>
    </source>
</evidence>
<organism evidence="3 4">
    <name type="scientific">Nocardia jinanensis</name>
    <dbReference type="NCBI Taxonomy" id="382504"/>
    <lineage>
        <taxon>Bacteria</taxon>
        <taxon>Bacillati</taxon>
        <taxon>Actinomycetota</taxon>
        <taxon>Actinomycetes</taxon>
        <taxon>Mycobacteriales</taxon>
        <taxon>Nocardiaceae</taxon>
        <taxon>Nocardia</taxon>
    </lineage>
</organism>
<evidence type="ECO:0000256" key="2">
    <source>
        <dbReference type="SAM" id="Phobius"/>
    </source>
</evidence>
<dbReference type="AlphaFoldDB" id="A0A917RCX3"/>
<evidence type="ECO:0000313" key="3">
    <source>
        <dbReference type="EMBL" id="GGL00257.1"/>
    </source>
</evidence>
<dbReference type="Proteomes" id="UP000638263">
    <property type="component" value="Unassembled WGS sequence"/>
</dbReference>
<accession>A0A917RCX3</accession>
<reference evidence="3" key="2">
    <citation type="submission" date="2020-09" db="EMBL/GenBank/DDBJ databases">
        <authorList>
            <person name="Sun Q."/>
            <person name="Zhou Y."/>
        </authorList>
    </citation>
    <scope>NUCLEOTIDE SEQUENCE</scope>
    <source>
        <strain evidence="3">CGMCC 4.3508</strain>
    </source>
</reference>
<keyword evidence="2" id="KW-0812">Transmembrane</keyword>
<keyword evidence="4" id="KW-1185">Reference proteome</keyword>
<name>A0A917RCX3_9NOCA</name>
<dbReference type="InterPro" id="IPR046498">
    <property type="entry name" value="Rv1476-like"/>
</dbReference>
<feature type="region of interest" description="Disordered" evidence="1">
    <location>
        <begin position="1"/>
        <end position="21"/>
    </location>
</feature>
<gene>
    <name evidence="3" type="ORF">GCM10011588_13770</name>
</gene>
<comment type="caution">
    <text evidence="3">The sequence shown here is derived from an EMBL/GenBank/DDBJ whole genome shotgun (WGS) entry which is preliminary data.</text>
</comment>
<protein>
    <submittedName>
        <fullName evidence="3">Uncharacterized protein</fullName>
    </submittedName>
</protein>
<keyword evidence="2" id="KW-1133">Transmembrane helix</keyword>
<evidence type="ECO:0000256" key="1">
    <source>
        <dbReference type="SAM" id="MobiDB-lite"/>
    </source>
</evidence>
<dbReference type="Pfam" id="PF20381">
    <property type="entry name" value="Rv1476"/>
    <property type="match status" value="1"/>
</dbReference>